<evidence type="ECO:0000256" key="2">
    <source>
        <dbReference type="ARBA" id="ARBA00006484"/>
    </source>
</evidence>
<dbReference type="InterPro" id="IPR002347">
    <property type="entry name" value="SDR_fam"/>
</dbReference>
<evidence type="ECO:0008006" key="8">
    <source>
        <dbReference type="Google" id="ProtNLM"/>
    </source>
</evidence>
<dbReference type="SUPFAM" id="SSF51735">
    <property type="entry name" value="NAD(P)-binding Rossmann-fold domains"/>
    <property type="match status" value="1"/>
</dbReference>
<evidence type="ECO:0000313" key="6">
    <source>
        <dbReference type="EMBL" id="KAK9113416.1"/>
    </source>
</evidence>
<keyword evidence="5" id="KW-0812">Transmembrane</keyword>
<dbReference type="Pfam" id="PF00106">
    <property type="entry name" value="adh_short"/>
    <property type="match status" value="1"/>
</dbReference>
<sequence>MDLTHTFLNIVVPPTALFTLLCFFPPYLFFKFLLCTIKSVFSENVAGKVVLITGASSAIGEQLAYEYAKRGANLALVARREKSIHEVADRARDLGSPDVTVICADVSKAEDCKRIVDETMHHFGRLDHLVNNAGINAISMFEECTDVNNFRPVMDVNFWGAVNTTHLAVPHLKESKGKIAVLASAGGWLPVPRMSFYNSSKAAVINFFEALKMELSPDIGVTIVTPGFIESEMTTGKFLTREGKMEVDQELRDLQISAFPVEQARDCAKAIVSSVCRGDNYVTQPSWFRVLYYWQVFFPEVLQWCFHFMYVTKPGSQREALSKRIVDFTGAKYFLYPSSIQSSEIKQE</sequence>
<name>A0AAP0IEP7_9MAGN</name>
<dbReference type="NCBIfam" id="NF004825">
    <property type="entry name" value="PRK06181.1"/>
    <property type="match status" value="1"/>
</dbReference>
<dbReference type="GO" id="GO:0016491">
    <property type="term" value="F:oxidoreductase activity"/>
    <property type="evidence" value="ECO:0007669"/>
    <property type="project" value="UniProtKB-KW"/>
</dbReference>
<evidence type="ECO:0000256" key="1">
    <source>
        <dbReference type="ARBA" id="ARBA00004606"/>
    </source>
</evidence>
<keyword evidence="3" id="KW-0560">Oxidoreductase</keyword>
<dbReference type="Gene3D" id="3.40.50.720">
    <property type="entry name" value="NAD(P)-binding Rossmann-like Domain"/>
    <property type="match status" value="1"/>
</dbReference>
<comment type="caution">
    <text evidence="6">The sequence shown here is derived from an EMBL/GenBank/DDBJ whole genome shotgun (WGS) entry which is preliminary data.</text>
</comment>
<dbReference type="EMBL" id="JBBNAF010000009">
    <property type="protein sequence ID" value="KAK9113416.1"/>
    <property type="molecule type" value="Genomic_DNA"/>
</dbReference>
<dbReference type="PANTHER" id="PTHR43391">
    <property type="entry name" value="RETINOL DEHYDROGENASE-RELATED"/>
    <property type="match status" value="1"/>
</dbReference>
<evidence type="ECO:0000256" key="3">
    <source>
        <dbReference type="ARBA" id="ARBA00023002"/>
    </source>
</evidence>
<accession>A0AAP0IEP7</accession>
<comment type="similarity">
    <text evidence="2 4">Belongs to the short-chain dehydrogenases/reductases (SDR) family.</text>
</comment>
<evidence type="ECO:0000256" key="5">
    <source>
        <dbReference type="SAM" id="Phobius"/>
    </source>
</evidence>
<keyword evidence="5" id="KW-1133">Transmembrane helix</keyword>
<dbReference type="AlphaFoldDB" id="A0AAP0IEP7"/>
<dbReference type="Proteomes" id="UP001420932">
    <property type="component" value="Unassembled WGS sequence"/>
</dbReference>
<evidence type="ECO:0000313" key="7">
    <source>
        <dbReference type="Proteomes" id="UP001420932"/>
    </source>
</evidence>
<reference evidence="6 7" key="1">
    <citation type="submission" date="2024-01" db="EMBL/GenBank/DDBJ databases">
        <title>Genome assemblies of Stephania.</title>
        <authorList>
            <person name="Yang L."/>
        </authorList>
    </citation>
    <scope>NUCLEOTIDE SEQUENCE [LARGE SCALE GENOMIC DNA]</scope>
    <source>
        <strain evidence="6">YNDBR</strain>
        <tissue evidence="6">Leaf</tissue>
    </source>
</reference>
<gene>
    <name evidence="6" type="ORF">Syun_020213</name>
</gene>
<keyword evidence="7" id="KW-1185">Reference proteome</keyword>
<protein>
    <recommendedName>
        <fullName evidence="8">11-beta-hydroxysteroid dehydrogenase 1B-like</fullName>
    </recommendedName>
</protein>
<dbReference type="PRINTS" id="PR00081">
    <property type="entry name" value="GDHRDH"/>
</dbReference>
<dbReference type="PRINTS" id="PR00080">
    <property type="entry name" value="SDRFAMILY"/>
</dbReference>
<dbReference type="GO" id="GO:0016020">
    <property type="term" value="C:membrane"/>
    <property type="evidence" value="ECO:0007669"/>
    <property type="project" value="UniProtKB-SubCell"/>
</dbReference>
<feature type="transmembrane region" description="Helical" evidence="5">
    <location>
        <begin position="6"/>
        <end position="30"/>
    </location>
</feature>
<proteinExistence type="inferred from homology"/>
<dbReference type="InterPro" id="IPR036291">
    <property type="entry name" value="NAD(P)-bd_dom_sf"/>
</dbReference>
<keyword evidence="5" id="KW-0472">Membrane</keyword>
<evidence type="ECO:0000256" key="4">
    <source>
        <dbReference type="RuleBase" id="RU000363"/>
    </source>
</evidence>
<comment type="subcellular location">
    <subcellularLocation>
        <location evidence="1">Membrane</location>
        <topology evidence="1">Single-pass type II membrane protein</topology>
    </subcellularLocation>
</comment>
<dbReference type="PANTHER" id="PTHR43391:SF89">
    <property type="entry name" value="11-BETA-HYDROXYSTEROID DEHYDROGENASE 1A-RELATED"/>
    <property type="match status" value="1"/>
</dbReference>
<dbReference type="GO" id="GO:0005829">
    <property type="term" value="C:cytosol"/>
    <property type="evidence" value="ECO:0007669"/>
    <property type="project" value="TreeGrafter"/>
</dbReference>
<organism evidence="6 7">
    <name type="scientific">Stephania yunnanensis</name>
    <dbReference type="NCBI Taxonomy" id="152371"/>
    <lineage>
        <taxon>Eukaryota</taxon>
        <taxon>Viridiplantae</taxon>
        <taxon>Streptophyta</taxon>
        <taxon>Embryophyta</taxon>
        <taxon>Tracheophyta</taxon>
        <taxon>Spermatophyta</taxon>
        <taxon>Magnoliopsida</taxon>
        <taxon>Ranunculales</taxon>
        <taxon>Menispermaceae</taxon>
        <taxon>Menispermoideae</taxon>
        <taxon>Cissampelideae</taxon>
        <taxon>Stephania</taxon>
    </lineage>
</organism>